<evidence type="ECO:0000256" key="1">
    <source>
        <dbReference type="ARBA" id="ARBA00006484"/>
    </source>
</evidence>
<keyword evidence="2" id="KW-0521">NADP</keyword>
<proteinExistence type="inferred from homology"/>
<evidence type="ECO:0000256" key="3">
    <source>
        <dbReference type="ARBA" id="ARBA00023002"/>
    </source>
</evidence>
<name>A0AA39P3T6_9AGAR</name>
<dbReference type="Proteomes" id="UP001175227">
    <property type="component" value="Unassembled WGS sequence"/>
</dbReference>
<dbReference type="EMBL" id="JAUEPR010000019">
    <property type="protein sequence ID" value="KAK0476659.1"/>
    <property type="molecule type" value="Genomic_DNA"/>
</dbReference>
<dbReference type="InterPro" id="IPR020904">
    <property type="entry name" value="Sc_DH/Rdtase_CS"/>
</dbReference>
<evidence type="ECO:0000313" key="7">
    <source>
        <dbReference type="Proteomes" id="UP001175227"/>
    </source>
</evidence>
<evidence type="ECO:0000256" key="4">
    <source>
        <dbReference type="ARBA" id="ARBA00037096"/>
    </source>
</evidence>
<dbReference type="GO" id="GO:0016020">
    <property type="term" value="C:membrane"/>
    <property type="evidence" value="ECO:0007669"/>
    <property type="project" value="TreeGrafter"/>
</dbReference>
<accession>A0AA39P3T6</accession>
<dbReference type="Gene3D" id="3.40.50.720">
    <property type="entry name" value="NAD(P)-binding Rossmann-like Domain"/>
    <property type="match status" value="1"/>
</dbReference>
<gene>
    <name evidence="6" type="ORF">IW261DRAFT_323003</name>
</gene>
<organism evidence="6 7">
    <name type="scientific">Armillaria novae-zelandiae</name>
    <dbReference type="NCBI Taxonomy" id="153914"/>
    <lineage>
        <taxon>Eukaryota</taxon>
        <taxon>Fungi</taxon>
        <taxon>Dikarya</taxon>
        <taxon>Basidiomycota</taxon>
        <taxon>Agaricomycotina</taxon>
        <taxon>Agaricomycetes</taxon>
        <taxon>Agaricomycetidae</taxon>
        <taxon>Agaricales</taxon>
        <taxon>Marasmiineae</taxon>
        <taxon>Physalacriaceae</taxon>
        <taxon>Armillaria</taxon>
    </lineage>
</organism>
<keyword evidence="3" id="KW-0560">Oxidoreductase</keyword>
<sequence length="363" mass="39461">MSCCLPGTTSHMPNRRRRPLSRQTCENSSLDRAGNLTLDGHVSRLESNRSLWSTFLLASAAILLLRRLTQTPRRLSTVPKADERVLILGASAGIGREIARQYSSRGAKVCIVGRREHLLAELVNECKALGHNVLALTGDVANVDDMIRVRSALESEWNGLDTVILSAGVSALQPILSVAGIENQENATTLRDIDSEGVDRVVSITEAAVRGNYVGPMVVAVTFIPLLTRTSKAPSILQISSLGAVVPAATRALYGSTKAASLVLYQALASEHPSISFSFVLPATVEGSFRASAVDQGIVREADPNKSGLKLSHVARRCIAAVDNAEKIVFMPGWMRIAHWLYWLRPALIEPMTRTKYHFHPKI</sequence>
<protein>
    <recommendedName>
        <fullName evidence="8">NAD(P)-binding protein</fullName>
    </recommendedName>
</protein>
<dbReference type="InterPro" id="IPR036291">
    <property type="entry name" value="NAD(P)-bd_dom_sf"/>
</dbReference>
<comment type="similarity">
    <text evidence="1">Belongs to the short-chain dehydrogenases/reductases (SDR) family.</text>
</comment>
<evidence type="ECO:0000313" key="6">
    <source>
        <dbReference type="EMBL" id="KAK0476659.1"/>
    </source>
</evidence>
<dbReference type="PRINTS" id="PR00081">
    <property type="entry name" value="GDHRDH"/>
</dbReference>
<keyword evidence="7" id="KW-1185">Reference proteome</keyword>
<comment type="caution">
    <text evidence="6">The sequence shown here is derived from an EMBL/GenBank/DDBJ whole genome shotgun (WGS) entry which is preliminary data.</text>
</comment>
<evidence type="ECO:0008006" key="8">
    <source>
        <dbReference type="Google" id="ProtNLM"/>
    </source>
</evidence>
<dbReference type="InterPro" id="IPR002347">
    <property type="entry name" value="SDR_fam"/>
</dbReference>
<dbReference type="AlphaFoldDB" id="A0AA39P3T6"/>
<dbReference type="GO" id="GO:0016491">
    <property type="term" value="F:oxidoreductase activity"/>
    <property type="evidence" value="ECO:0007669"/>
    <property type="project" value="UniProtKB-KW"/>
</dbReference>
<comment type="function">
    <text evidence="4">Putative oxidoreductase.</text>
</comment>
<dbReference type="PROSITE" id="PS00061">
    <property type="entry name" value="ADH_SHORT"/>
    <property type="match status" value="1"/>
</dbReference>
<dbReference type="Pfam" id="PF00106">
    <property type="entry name" value="adh_short"/>
    <property type="match status" value="1"/>
</dbReference>
<evidence type="ECO:0000256" key="5">
    <source>
        <dbReference type="SAM" id="MobiDB-lite"/>
    </source>
</evidence>
<reference evidence="6" key="1">
    <citation type="submission" date="2023-06" db="EMBL/GenBank/DDBJ databases">
        <authorList>
            <consortium name="Lawrence Berkeley National Laboratory"/>
            <person name="Ahrendt S."/>
            <person name="Sahu N."/>
            <person name="Indic B."/>
            <person name="Wong-Bajracharya J."/>
            <person name="Merenyi Z."/>
            <person name="Ke H.-M."/>
            <person name="Monk M."/>
            <person name="Kocsube S."/>
            <person name="Drula E."/>
            <person name="Lipzen A."/>
            <person name="Balint B."/>
            <person name="Henrissat B."/>
            <person name="Andreopoulos B."/>
            <person name="Martin F.M."/>
            <person name="Harder C.B."/>
            <person name="Rigling D."/>
            <person name="Ford K.L."/>
            <person name="Foster G.D."/>
            <person name="Pangilinan J."/>
            <person name="Papanicolaou A."/>
            <person name="Barry K."/>
            <person name="LaButti K."/>
            <person name="Viragh M."/>
            <person name="Koriabine M."/>
            <person name="Yan M."/>
            <person name="Riley R."/>
            <person name="Champramary S."/>
            <person name="Plett K.L."/>
            <person name="Tsai I.J."/>
            <person name="Slot J."/>
            <person name="Sipos G."/>
            <person name="Plett J."/>
            <person name="Nagy L.G."/>
            <person name="Grigoriev I.V."/>
        </authorList>
    </citation>
    <scope>NUCLEOTIDE SEQUENCE</scope>
    <source>
        <strain evidence="6">ICMP 16352</strain>
    </source>
</reference>
<dbReference type="PANTHER" id="PTHR44196">
    <property type="entry name" value="DEHYDROGENASE/REDUCTASE SDR FAMILY MEMBER 7B"/>
    <property type="match status" value="1"/>
</dbReference>
<evidence type="ECO:0000256" key="2">
    <source>
        <dbReference type="ARBA" id="ARBA00022857"/>
    </source>
</evidence>
<dbReference type="SUPFAM" id="SSF51735">
    <property type="entry name" value="NAD(P)-binding Rossmann-fold domains"/>
    <property type="match status" value="1"/>
</dbReference>
<dbReference type="PANTHER" id="PTHR44196:SF1">
    <property type="entry name" value="DEHYDROGENASE_REDUCTASE SDR FAMILY MEMBER 7B"/>
    <property type="match status" value="1"/>
</dbReference>
<feature type="region of interest" description="Disordered" evidence="5">
    <location>
        <begin position="1"/>
        <end position="26"/>
    </location>
</feature>